<feature type="domain" description="N-acetyltransferase" evidence="3">
    <location>
        <begin position="4"/>
        <end position="179"/>
    </location>
</feature>
<comment type="caution">
    <text evidence="4">The sequence shown here is derived from an EMBL/GenBank/DDBJ whole genome shotgun (WGS) entry which is preliminary data.</text>
</comment>
<dbReference type="PANTHER" id="PTHR43877:SF2">
    <property type="entry name" value="AMINOALKYLPHOSPHONATE N-ACETYLTRANSFERASE-RELATED"/>
    <property type="match status" value="1"/>
</dbReference>
<dbReference type="InterPro" id="IPR016181">
    <property type="entry name" value="Acyl_CoA_acyltransferase"/>
</dbReference>
<dbReference type="Gene3D" id="3.40.630.30">
    <property type="match status" value="1"/>
</dbReference>
<dbReference type="PANTHER" id="PTHR43877">
    <property type="entry name" value="AMINOALKYLPHOSPHONATE N-ACETYLTRANSFERASE-RELATED-RELATED"/>
    <property type="match status" value="1"/>
</dbReference>
<dbReference type="RefSeq" id="WP_229781722.1">
    <property type="nucleotide sequence ID" value="NZ_BMRJ01000002.1"/>
</dbReference>
<dbReference type="Pfam" id="PF00583">
    <property type="entry name" value="Acetyltransf_1"/>
    <property type="match status" value="1"/>
</dbReference>
<accession>A0A918FEJ5</accession>
<name>A0A918FEJ5_AGRME</name>
<keyword evidence="5" id="KW-1185">Reference proteome</keyword>
<evidence type="ECO:0000256" key="2">
    <source>
        <dbReference type="ARBA" id="ARBA00023315"/>
    </source>
</evidence>
<dbReference type="EMBL" id="BMRJ01000002">
    <property type="protein sequence ID" value="GGR29960.1"/>
    <property type="molecule type" value="Genomic_DNA"/>
</dbReference>
<reference evidence="4" key="2">
    <citation type="submission" date="2020-09" db="EMBL/GenBank/DDBJ databases">
        <authorList>
            <person name="Sun Q."/>
            <person name="Ohkuma M."/>
        </authorList>
    </citation>
    <scope>NUCLEOTIDE SEQUENCE</scope>
    <source>
        <strain evidence="4">JCM 3346</strain>
    </source>
</reference>
<evidence type="ECO:0000256" key="1">
    <source>
        <dbReference type="ARBA" id="ARBA00022679"/>
    </source>
</evidence>
<protein>
    <submittedName>
        <fullName evidence="4">N-acetyltransferase</fullName>
    </submittedName>
</protein>
<reference evidence="4" key="1">
    <citation type="journal article" date="2014" name="Int. J. Syst. Evol. Microbiol.">
        <title>Complete genome sequence of Corynebacterium casei LMG S-19264T (=DSM 44701T), isolated from a smear-ripened cheese.</title>
        <authorList>
            <consortium name="US DOE Joint Genome Institute (JGI-PGF)"/>
            <person name="Walter F."/>
            <person name="Albersmeier A."/>
            <person name="Kalinowski J."/>
            <person name="Ruckert C."/>
        </authorList>
    </citation>
    <scope>NUCLEOTIDE SEQUENCE</scope>
    <source>
        <strain evidence="4">JCM 3346</strain>
    </source>
</reference>
<proteinExistence type="predicted"/>
<evidence type="ECO:0000313" key="5">
    <source>
        <dbReference type="Proteomes" id="UP000610303"/>
    </source>
</evidence>
<keyword evidence="2" id="KW-0012">Acyltransferase</keyword>
<dbReference type="PROSITE" id="PS51186">
    <property type="entry name" value="GNAT"/>
    <property type="match status" value="1"/>
</dbReference>
<dbReference type="Proteomes" id="UP000610303">
    <property type="component" value="Unassembled WGS sequence"/>
</dbReference>
<organism evidence="4 5">
    <name type="scientific">Agromyces mediolanus</name>
    <name type="common">Corynebacterium mediolanum</name>
    <dbReference type="NCBI Taxonomy" id="41986"/>
    <lineage>
        <taxon>Bacteria</taxon>
        <taxon>Bacillati</taxon>
        <taxon>Actinomycetota</taxon>
        <taxon>Actinomycetes</taxon>
        <taxon>Micrococcales</taxon>
        <taxon>Microbacteriaceae</taxon>
        <taxon>Agromyces</taxon>
    </lineage>
</organism>
<dbReference type="InterPro" id="IPR000182">
    <property type="entry name" value="GNAT_dom"/>
</dbReference>
<gene>
    <name evidence="4" type="ORF">GCM10010196_24990</name>
</gene>
<dbReference type="SUPFAM" id="SSF55729">
    <property type="entry name" value="Acyl-CoA N-acyltransferases (Nat)"/>
    <property type="match status" value="1"/>
</dbReference>
<dbReference type="GO" id="GO:0016747">
    <property type="term" value="F:acyltransferase activity, transferring groups other than amino-acyl groups"/>
    <property type="evidence" value="ECO:0007669"/>
    <property type="project" value="InterPro"/>
</dbReference>
<keyword evidence="1" id="KW-0808">Transferase</keyword>
<evidence type="ECO:0000313" key="4">
    <source>
        <dbReference type="EMBL" id="GGR29960.1"/>
    </source>
</evidence>
<dbReference type="AlphaFoldDB" id="A0A918FEJ5"/>
<dbReference type="InterPro" id="IPR050832">
    <property type="entry name" value="Bact_Acetyltransf"/>
</dbReference>
<sequence>MTVLTIRAAAPADLDELAELAAETFPLACPPGATERDIAAYLAAELTRERFAAHLADPARAVLLAADEDARLIGWSMLVGGEPGDADAAAAVAARPTIELSKFYTRAGVHGRGVAAELMTASLEVAAAGGAASVWLGVNAENARAIRFYEKQGFARVGTKRFRLGGRLEHDLVLERAFDTPAGA</sequence>
<evidence type="ECO:0000259" key="3">
    <source>
        <dbReference type="PROSITE" id="PS51186"/>
    </source>
</evidence>